<evidence type="ECO:0000313" key="3">
    <source>
        <dbReference type="Proteomes" id="UP001157034"/>
    </source>
</evidence>
<feature type="domain" description="NADP-dependent oxidoreductase" evidence="1">
    <location>
        <begin position="8"/>
        <end position="182"/>
    </location>
</feature>
<reference evidence="3" key="1">
    <citation type="journal article" date="2019" name="Int. J. Syst. Evol. Microbiol.">
        <title>The Global Catalogue of Microorganisms (GCM) 10K type strain sequencing project: providing services to taxonomists for standard genome sequencing and annotation.</title>
        <authorList>
            <consortium name="The Broad Institute Genomics Platform"/>
            <consortium name="The Broad Institute Genome Sequencing Center for Infectious Disease"/>
            <person name="Wu L."/>
            <person name="Ma J."/>
        </authorList>
    </citation>
    <scope>NUCLEOTIDE SEQUENCE [LARGE SCALE GENOMIC DNA]</scope>
    <source>
        <strain evidence="3">NBRC 108894</strain>
    </source>
</reference>
<proteinExistence type="predicted"/>
<dbReference type="RefSeq" id="WP_284254369.1">
    <property type="nucleotide sequence ID" value="NZ_BSVB01000001.1"/>
</dbReference>
<dbReference type="InterPro" id="IPR023210">
    <property type="entry name" value="NADP_OxRdtase_dom"/>
</dbReference>
<dbReference type="Gene3D" id="3.20.20.100">
    <property type="entry name" value="NADP-dependent oxidoreductase domain"/>
    <property type="match status" value="1"/>
</dbReference>
<accession>A0ABQ6K4S2</accession>
<organism evidence="2 3">
    <name type="scientific">Pseudolysinimonas kribbensis</name>
    <dbReference type="NCBI Taxonomy" id="433641"/>
    <lineage>
        <taxon>Bacteria</taxon>
        <taxon>Bacillati</taxon>
        <taxon>Actinomycetota</taxon>
        <taxon>Actinomycetes</taxon>
        <taxon>Micrococcales</taxon>
        <taxon>Microbacteriaceae</taxon>
        <taxon>Pseudolysinimonas</taxon>
    </lineage>
</organism>
<protein>
    <recommendedName>
        <fullName evidence="1">NADP-dependent oxidoreductase domain-containing protein</fullName>
    </recommendedName>
</protein>
<gene>
    <name evidence="2" type="ORF">GCM10025881_24600</name>
</gene>
<dbReference type="SUPFAM" id="SSF51430">
    <property type="entry name" value="NAD(P)-linked oxidoreductase"/>
    <property type="match status" value="1"/>
</dbReference>
<keyword evidence="3" id="KW-1185">Reference proteome</keyword>
<evidence type="ECO:0000259" key="1">
    <source>
        <dbReference type="Pfam" id="PF00248"/>
    </source>
</evidence>
<dbReference type="InterPro" id="IPR036812">
    <property type="entry name" value="NAD(P)_OxRdtase_dom_sf"/>
</dbReference>
<evidence type="ECO:0000313" key="2">
    <source>
        <dbReference type="EMBL" id="GMA95636.1"/>
    </source>
</evidence>
<name>A0ABQ6K4S2_9MICO</name>
<dbReference type="PANTHER" id="PTHR42686:SF1">
    <property type="entry name" value="GH17980P-RELATED"/>
    <property type="match status" value="1"/>
</dbReference>
<comment type="caution">
    <text evidence="2">The sequence shown here is derived from an EMBL/GenBank/DDBJ whole genome shotgun (WGS) entry which is preliminary data.</text>
</comment>
<dbReference type="EMBL" id="BSVB01000001">
    <property type="protein sequence ID" value="GMA95636.1"/>
    <property type="molecule type" value="Genomic_DNA"/>
</dbReference>
<sequence length="203" mass="22087">MHLHDPEFHDFAELTAPGGAVDALVEARERGLVSHLGLAGGRVQEMRRYLELGVFEVLLVHNRWTLVDRSAGDLIDEALARGMGVVNAAVYGGGILAAPPGAVTDYGYRPAPEAVLAAIDEMRRACARWATDLRTAALRFSTRDPRLASTVVGLSKPERVEPAIAAASADLPDELWRELEELVPPRSSWLDFRDDPLAPSKET</sequence>
<dbReference type="PANTHER" id="PTHR42686">
    <property type="entry name" value="GH17980P-RELATED"/>
    <property type="match status" value="1"/>
</dbReference>
<dbReference type="Pfam" id="PF00248">
    <property type="entry name" value="Aldo_ket_red"/>
    <property type="match status" value="1"/>
</dbReference>
<dbReference type="InterPro" id="IPR020471">
    <property type="entry name" value="AKR"/>
</dbReference>
<dbReference type="Proteomes" id="UP001157034">
    <property type="component" value="Unassembled WGS sequence"/>
</dbReference>